<name>A0A166A732_9AGAM</name>
<reference evidence="1" key="1">
    <citation type="journal article" date="2016" name="Mol. Biol. Evol.">
        <title>Comparative Genomics of Early-Diverging Mushroom-Forming Fungi Provides Insights into the Origins of Lignocellulose Decay Capabilities.</title>
        <authorList>
            <person name="Nagy L.G."/>
            <person name="Riley R."/>
            <person name="Tritt A."/>
            <person name="Adam C."/>
            <person name="Daum C."/>
            <person name="Floudas D."/>
            <person name="Sun H."/>
            <person name="Yadav J.S."/>
            <person name="Pangilinan J."/>
            <person name="Larsson K.H."/>
            <person name="Matsuura K."/>
            <person name="Barry K."/>
            <person name="Labutti K."/>
            <person name="Kuo R."/>
            <person name="Ohm R.A."/>
            <person name="Bhattacharya S.S."/>
            <person name="Shirouzu T."/>
            <person name="Yoshinaga Y."/>
            <person name="Martin F.M."/>
            <person name="Grigoriev I.V."/>
            <person name="Hibbett D.S."/>
        </authorList>
    </citation>
    <scope>NUCLEOTIDE SEQUENCE [LARGE SCALE GENOMIC DNA]</scope>
    <source>
        <strain evidence="1">CBS 109695</strain>
    </source>
</reference>
<evidence type="ECO:0000313" key="1">
    <source>
        <dbReference type="EMBL" id="KZP11313.1"/>
    </source>
</evidence>
<accession>A0A166A732</accession>
<sequence>MPCARISKSIISRPVAVEYADMVGSFAYTRQSLPPKAARNLQLPSFLPARHARKSNLQGSGEIATRPVLAPICAKSKSGEREMVCHLTAAKEVQWTATSGKGALANFNFKHDWCHLCHVQIVETIKLSGQGAQDRRRQRIQSTPNNRHRLTSKCSGRVDMNKNNREDDLDRMCELDAWLWADMYFSARKIVAGNIRRRLGMKMAELVHVLGFQFSNIQPASQETLAPQDFILVIGWQEMLQDQTDRIEDGYSRPQISYFYVKNKLGAGRTKDNSPTQCCRRQESSGSCIKALGCIRPDPFIGSTPISPELLRLGRFSPTLQINDCALGGQPGQGARKT</sequence>
<gene>
    <name evidence="1" type="ORF">FIBSPDRAFT_988309</name>
</gene>
<dbReference type="AlphaFoldDB" id="A0A166A732"/>
<protein>
    <submittedName>
        <fullName evidence="1">Uncharacterized protein</fullName>
    </submittedName>
</protein>
<proteinExistence type="predicted"/>
<organism evidence="1">
    <name type="scientific">Athelia psychrophila</name>
    <dbReference type="NCBI Taxonomy" id="1759441"/>
    <lineage>
        <taxon>Eukaryota</taxon>
        <taxon>Fungi</taxon>
        <taxon>Dikarya</taxon>
        <taxon>Basidiomycota</taxon>
        <taxon>Agaricomycotina</taxon>
        <taxon>Agaricomycetes</taxon>
        <taxon>Agaricomycetidae</taxon>
        <taxon>Atheliales</taxon>
        <taxon>Atheliaceae</taxon>
        <taxon>Athelia</taxon>
    </lineage>
</organism>
<dbReference type="EMBL" id="KV417665">
    <property type="protein sequence ID" value="KZP11313.1"/>
    <property type="molecule type" value="Genomic_DNA"/>
</dbReference>